<sequence length="20" mass="2404">DKSNLKKKRNAVLSKLLYRE</sequence>
<protein>
    <submittedName>
        <fullName evidence="1">Uncharacterized protein</fullName>
    </submittedName>
</protein>
<reference evidence="2" key="1">
    <citation type="journal article" date="2013" name="Science">
        <title>Gene transfer from bacteria and archaea facilitated evolution of an extremophilic eukaryote.</title>
        <authorList>
            <person name="Schonknecht G."/>
            <person name="Chen W.H."/>
            <person name="Ternes C.M."/>
            <person name="Barbier G.G."/>
            <person name="Shrestha R.P."/>
            <person name="Stanke M."/>
            <person name="Brautigam A."/>
            <person name="Baker B.J."/>
            <person name="Banfield J.F."/>
            <person name="Garavito R.M."/>
            <person name="Carr K."/>
            <person name="Wilkerson C."/>
            <person name="Rensing S.A."/>
            <person name="Gagneul D."/>
            <person name="Dickenson N.E."/>
            <person name="Oesterhelt C."/>
            <person name="Lercher M.J."/>
            <person name="Weber A.P."/>
        </authorList>
    </citation>
    <scope>NUCLEOTIDE SEQUENCE [LARGE SCALE GENOMIC DNA]</scope>
    <source>
        <strain evidence="2">074W</strain>
    </source>
</reference>
<keyword evidence="2" id="KW-1185">Reference proteome</keyword>
<feature type="non-terminal residue" evidence="1">
    <location>
        <position position="1"/>
    </location>
</feature>
<evidence type="ECO:0000313" key="1">
    <source>
        <dbReference type="EMBL" id="EME26012.1"/>
    </source>
</evidence>
<proteinExistence type="predicted"/>
<organism evidence="1 2">
    <name type="scientific">Galdieria sulphuraria</name>
    <name type="common">Red alga</name>
    <dbReference type="NCBI Taxonomy" id="130081"/>
    <lineage>
        <taxon>Eukaryota</taxon>
        <taxon>Rhodophyta</taxon>
        <taxon>Bangiophyceae</taxon>
        <taxon>Galdieriales</taxon>
        <taxon>Galdieriaceae</taxon>
        <taxon>Galdieria</taxon>
    </lineage>
</organism>
<dbReference type="AlphaFoldDB" id="M2X843"/>
<name>M2X843_GALSU</name>
<dbReference type="Proteomes" id="UP000030680">
    <property type="component" value="Unassembled WGS sequence"/>
</dbReference>
<dbReference type="EMBL" id="KB454650">
    <property type="protein sequence ID" value="EME26012.1"/>
    <property type="molecule type" value="Genomic_DNA"/>
</dbReference>
<evidence type="ECO:0000313" key="2">
    <source>
        <dbReference type="Proteomes" id="UP000030680"/>
    </source>
</evidence>
<dbReference type="KEGG" id="gsl:Gasu_63310"/>
<accession>M2X843</accession>
<gene>
    <name evidence="1" type="ORF">Gasu_63310</name>
</gene>